<accession>A0AAP2Z9W6</accession>
<dbReference type="AlphaFoldDB" id="A0AAP2Z9W6"/>
<reference evidence="3 4" key="1">
    <citation type="submission" date="2022-09" db="EMBL/GenBank/DDBJ databases">
        <title>Enrichment on poylsaccharides allowed isolation of novel metabolic and taxonomic groups of Haloarchaea.</title>
        <authorList>
            <person name="Sorokin D.Y."/>
            <person name="Elcheninov A.G."/>
            <person name="Khizhniak T.V."/>
            <person name="Kolganova T.V."/>
            <person name="Kublanov I.V."/>
        </authorList>
    </citation>
    <scope>NUCLEOTIDE SEQUENCE [LARGE SCALE GENOMIC DNA]</scope>
    <source>
        <strain evidence="3 4">AArc-curdl1</strain>
    </source>
</reference>
<organism evidence="3 4">
    <name type="scientific">Natronosalvus hydrolyticus</name>
    <dbReference type="NCBI Taxonomy" id="2979988"/>
    <lineage>
        <taxon>Archaea</taxon>
        <taxon>Methanobacteriati</taxon>
        <taxon>Methanobacteriota</taxon>
        <taxon>Stenosarchaea group</taxon>
        <taxon>Halobacteria</taxon>
        <taxon>Halobacteriales</taxon>
        <taxon>Natrialbaceae</taxon>
        <taxon>Natronosalvus</taxon>
    </lineage>
</organism>
<feature type="region of interest" description="Disordered" evidence="1">
    <location>
        <begin position="1"/>
        <end position="28"/>
    </location>
</feature>
<keyword evidence="4" id="KW-1185">Reference proteome</keyword>
<dbReference type="Pfam" id="PF24035">
    <property type="entry name" value="DUF7344"/>
    <property type="match status" value="1"/>
</dbReference>
<name>A0AAP2Z9W6_9EURY</name>
<gene>
    <name evidence="3" type="ORF">OB919_13650</name>
</gene>
<evidence type="ECO:0000313" key="4">
    <source>
        <dbReference type="Proteomes" id="UP001321047"/>
    </source>
</evidence>
<protein>
    <recommendedName>
        <fullName evidence="2">DUF7344 domain-containing protein</fullName>
    </recommendedName>
</protein>
<comment type="caution">
    <text evidence="3">The sequence shown here is derived from an EMBL/GenBank/DDBJ whole genome shotgun (WGS) entry which is preliminary data.</text>
</comment>
<evidence type="ECO:0000256" key="1">
    <source>
        <dbReference type="SAM" id="MobiDB-lite"/>
    </source>
</evidence>
<evidence type="ECO:0000259" key="2">
    <source>
        <dbReference type="Pfam" id="PF24035"/>
    </source>
</evidence>
<dbReference type="EMBL" id="JAOPJZ010000012">
    <property type="protein sequence ID" value="MCU4753008.1"/>
    <property type="molecule type" value="Genomic_DNA"/>
</dbReference>
<proteinExistence type="predicted"/>
<feature type="domain" description="DUF7344" evidence="2">
    <location>
        <begin position="37"/>
        <end position="114"/>
    </location>
</feature>
<evidence type="ECO:0000313" key="3">
    <source>
        <dbReference type="EMBL" id="MCU4753008.1"/>
    </source>
</evidence>
<dbReference type="InterPro" id="IPR055768">
    <property type="entry name" value="DUF7344"/>
</dbReference>
<sequence>MDDDVGGEETGGTTQVNDGRPDPAPLPDELLRMDSEFAVLSHPRRRYLLYTLTENPTWTLRDLATKVAAWELDIHEETVKSKQRDQVYVSLMHAHVPRLVDHDVITFDRESEIISKAQFADQILKVLAGMGGSVDSNLQSHAERGYHE</sequence>
<dbReference type="Proteomes" id="UP001321047">
    <property type="component" value="Unassembled WGS sequence"/>
</dbReference>
<dbReference type="RefSeq" id="WP_342809331.1">
    <property type="nucleotide sequence ID" value="NZ_JAOPJZ010000012.1"/>
</dbReference>